<keyword evidence="6 9" id="KW-0326">Glycosidase</keyword>
<dbReference type="GO" id="GO:0004650">
    <property type="term" value="F:polygalacturonase activity"/>
    <property type="evidence" value="ECO:0007669"/>
    <property type="project" value="InterPro"/>
</dbReference>
<evidence type="ECO:0000256" key="2">
    <source>
        <dbReference type="ARBA" id="ARBA00008834"/>
    </source>
</evidence>
<gene>
    <name evidence="11" type="ORF">RIF29_09443</name>
</gene>
<keyword evidence="5 9" id="KW-0378">Hydrolase</keyword>
<dbReference type="Pfam" id="PF00295">
    <property type="entry name" value="Glyco_hydro_28"/>
    <property type="match status" value="1"/>
</dbReference>
<dbReference type="EMBL" id="JAYWIO010000002">
    <property type="protein sequence ID" value="KAK7281447.1"/>
    <property type="molecule type" value="Genomic_DNA"/>
</dbReference>
<comment type="caution">
    <text evidence="11">The sequence shown here is derived from an EMBL/GenBank/DDBJ whole genome shotgun (WGS) entry which is preliminary data.</text>
</comment>
<evidence type="ECO:0000256" key="9">
    <source>
        <dbReference type="RuleBase" id="RU361169"/>
    </source>
</evidence>
<keyword evidence="12" id="KW-1185">Reference proteome</keyword>
<comment type="similarity">
    <text evidence="2 9">Belongs to the glycosyl hydrolase 28 family.</text>
</comment>
<keyword evidence="4" id="KW-0964">Secreted</keyword>
<dbReference type="InterPro" id="IPR006626">
    <property type="entry name" value="PbH1"/>
</dbReference>
<keyword evidence="3" id="KW-0134">Cell wall</keyword>
<dbReference type="InterPro" id="IPR000743">
    <property type="entry name" value="Glyco_hydro_28"/>
</dbReference>
<feature type="chain" id="PRO_5042941030" description="Polygalacturonase At3g15720" evidence="10">
    <location>
        <begin position="20"/>
        <end position="399"/>
    </location>
</feature>
<dbReference type="InterPro" id="IPR012334">
    <property type="entry name" value="Pectin_lyas_fold"/>
</dbReference>
<dbReference type="SMART" id="SM00710">
    <property type="entry name" value="PbH1"/>
    <property type="match status" value="6"/>
</dbReference>
<organism evidence="11 12">
    <name type="scientific">Crotalaria pallida</name>
    <name type="common">Smooth rattlebox</name>
    <name type="synonym">Crotalaria striata</name>
    <dbReference type="NCBI Taxonomy" id="3830"/>
    <lineage>
        <taxon>Eukaryota</taxon>
        <taxon>Viridiplantae</taxon>
        <taxon>Streptophyta</taxon>
        <taxon>Embryophyta</taxon>
        <taxon>Tracheophyta</taxon>
        <taxon>Spermatophyta</taxon>
        <taxon>Magnoliopsida</taxon>
        <taxon>eudicotyledons</taxon>
        <taxon>Gunneridae</taxon>
        <taxon>Pentapetalae</taxon>
        <taxon>rosids</taxon>
        <taxon>fabids</taxon>
        <taxon>Fabales</taxon>
        <taxon>Fabaceae</taxon>
        <taxon>Papilionoideae</taxon>
        <taxon>50 kb inversion clade</taxon>
        <taxon>genistoids sensu lato</taxon>
        <taxon>core genistoids</taxon>
        <taxon>Crotalarieae</taxon>
        <taxon>Crotalaria</taxon>
    </lineage>
</organism>
<reference evidence="11 12" key="1">
    <citation type="submission" date="2024-01" db="EMBL/GenBank/DDBJ databases">
        <title>The genomes of 5 underutilized Papilionoideae crops provide insights into root nodulation and disease resistanc.</title>
        <authorList>
            <person name="Yuan L."/>
        </authorList>
    </citation>
    <scope>NUCLEOTIDE SEQUENCE [LARGE SCALE GENOMIC DNA]</scope>
    <source>
        <strain evidence="11">ZHUSHIDOU_FW_LH</strain>
        <tissue evidence="11">Leaf</tissue>
    </source>
</reference>
<comment type="subcellular location">
    <subcellularLocation>
        <location evidence="1">Secreted</location>
        <location evidence="1">Cell wall</location>
    </subcellularLocation>
</comment>
<dbReference type="SUPFAM" id="SSF51126">
    <property type="entry name" value="Pectin lyase-like"/>
    <property type="match status" value="1"/>
</dbReference>
<name>A0AAN9FRX0_CROPI</name>
<dbReference type="Gene3D" id="2.160.20.10">
    <property type="entry name" value="Single-stranded right-handed beta-helix, Pectin lyase-like"/>
    <property type="match status" value="1"/>
</dbReference>
<evidence type="ECO:0000256" key="3">
    <source>
        <dbReference type="ARBA" id="ARBA00022512"/>
    </source>
</evidence>
<evidence type="ECO:0000256" key="10">
    <source>
        <dbReference type="SAM" id="SignalP"/>
    </source>
</evidence>
<evidence type="ECO:0000256" key="4">
    <source>
        <dbReference type="ARBA" id="ARBA00022525"/>
    </source>
</evidence>
<dbReference type="PANTHER" id="PTHR31375">
    <property type="match status" value="1"/>
</dbReference>
<dbReference type="InterPro" id="IPR011050">
    <property type="entry name" value="Pectin_lyase_fold/virulence"/>
</dbReference>
<dbReference type="AlphaFoldDB" id="A0AAN9FRX0"/>
<evidence type="ECO:0000256" key="6">
    <source>
        <dbReference type="ARBA" id="ARBA00023295"/>
    </source>
</evidence>
<evidence type="ECO:0000256" key="5">
    <source>
        <dbReference type="ARBA" id="ARBA00022801"/>
    </source>
</evidence>
<protein>
    <recommendedName>
        <fullName evidence="13">Polygalacturonase At3g15720</fullName>
    </recommendedName>
</protein>
<evidence type="ECO:0000313" key="12">
    <source>
        <dbReference type="Proteomes" id="UP001372338"/>
    </source>
</evidence>
<accession>A0AAN9FRX0</accession>
<feature type="active site" evidence="8">
    <location>
        <position position="250"/>
    </location>
</feature>
<evidence type="ECO:0000256" key="1">
    <source>
        <dbReference type="ARBA" id="ARBA00004191"/>
    </source>
</evidence>
<evidence type="ECO:0000256" key="7">
    <source>
        <dbReference type="ARBA" id="ARBA00023316"/>
    </source>
</evidence>
<sequence>MKCLFVIFSVFVVASPCLCASISRNKGLIFNVLDYGATGNGQNDDSHAFMTAWRDVCDTIKGTPTLVVPQRKTFMLQPVWFHGPCKPPSINVKLQGTIVAPNSVEAWKWPNNYKDAWIHFSDISGLVITGGGSGIINGQGAAWWNSTSNRNVNKPTALHIHGCTNLKLVGLTHVNSPKNHIGINSCNGSLISGLRISAPADSPNTDGIDISETSYMTIQNSIIKTGDDCIAINGGSSFVNISRIVCGPGHGISIGSLGRNGAYDTVEEIHVQNCTFVGTSNGARIKTWKGGSGYARKITFEDIRVENAQNPIIIDQQYDVLYYGEKVVKVSDVTFRNVVGIASCEDVIQLNCDQIVGCTNIVLEGINITAPPNIGKTYASCKNAHGICDMCNPNVPCLS</sequence>
<dbReference type="GO" id="GO:0005975">
    <property type="term" value="P:carbohydrate metabolic process"/>
    <property type="evidence" value="ECO:0007669"/>
    <property type="project" value="InterPro"/>
</dbReference>
<evidence type="ECO:0000313" key="11">
    <source>
        <dbReference type="EMBL" id="KAK7281447.1"/>
    </source>
</evidence>
<dbReference type="GO" id="GO:0071555">
    <property type="term" value="P:cell wall organization"/>
    <property type="evidence" value="ECO:0007669"/>
    <property type="project" value="UniProtKB-KW"/>
</dbReference>
<dbReference type="Proteomes" id="UP001372338">
    <property type="component" value="Unassembled WGS sequence"/>
</dbReference>
<keyword evidence="10" id="KW-0732">Signal</keyword>
<evidence type="ECO:0000256" key="8">
    <source>
        <dbReference type="PROSITE-ProRule" id="PRU10052"/>
    </source>
</evidence>
<evidence type="ECO:0008006" key="13">
    <source>
        <dbReference type="Google" id="ProtNLM"/>
    </source>
</evidence>
<feature type="signal peptide" evidence="10">
    <location>
        <begin position="1"/>
        <end position="19"/>
    </location>
</feature>
<dbReference type="PROSITE" id="PS00502">
    <property type="entry name" value="POLYGALACTURONASE"/>
    <property type="match status" value="1"/>
</dbReference>
<proteinExistence type="inferred from homology"/>
<keyword evidence="7" id="KW-0961">Cell wall biogenesis/degradation</keyword>